<dbReference type="InterPro" id="IPR006037">
    <property type="entry name" value="RCK_C"/>
</dbReference>
<evidence type="ECO:0000259" key="1">
    <source>
        <dbReference type="PROSITE" id="PS51202"/>
    </source>
</evidence>
<accession>A0A4Q0XZJ9</accession>
<dbReference type="RefSeq" id="WP_129082024.1">
    <property type="nucleotide sequence ID" value="NZ_CP041070.1"/>
</dbReference>
<keyword evidence="3" id="KW-1185">Reference proteome</keyword>
<reference evidence="2 3" key="1">
    <citation type="submission" date="2017-10" db="EMBL/GenBank/DDBJ databases">
        <title>Genomics of the genus Arcobacter.</title>
        <authorList>
            <person name="Perez-Cataluna A."/>
            <person name="Figueras M.J."/>
        </authorList>
    </citation>
    <scope>NUCLEOTIDE SEQUENCE [LARGE SCALE GENOMIC DNA]</scope>
    <source>
        <strain evidence="2 3">DSM 24636</strain>
    </source>
</reference>
<sequence length="476" mass="54831">MKKILVILDGIVAKKLMQRIVETNTADNSYDVVYMNDAIIPEQKASNCTFYKFDPTSESKLAMVLDKDVHTQVMIALNSKDEMLNVIENIKKRKKNLPMSILDYWGINMKDPYVDVYKGIEVLANGMIERLPNIPVMAQNIGLKQGEIMEIKIPFGSSYAYRYIGSIEQKEWKIFGLYRGERLINIKPSLILKPNDVILVIGKPSVLMQVYNAIGKSQGQFPMPFGHNLYLYLDMYLQDDQRILNVIDEVKFLHKRLKNGKLIIRITRPTTVGILESIKENFAGNESVEIKMDFHNLGMERLLKSDIRAFDIGMLILTSEMFKNRKKIRHILDLRIPVFKIGEKAVGLGVKRSVVLINDVNSYEQISPVVFDVASQLKTKTKIFNMDPLGENQDKSNLLDHFENLAKIFNEKVEIVSEDKNPIRELKKQENILQILPLKQSMLKPRLSWKFLYTNSDLISFDLSKFNQLLIPVIEE</sequence>
<gene>
    <name evidence="2" type="ORF">CRV06_07755</name>
</gene>
<protein>
    <submittedName>
        <fullName evidence="2">Potassium transporter TrkA</fullName>
    </submittedName>
</protein>
<name>A0A4Q0XZJ9_9BACT</name>
<dbReference type="PROSITE" id="PS51202">
    <property type="entry name" value="RCK_C"/>
    <property type="match status" value="1"/>
</dbReference>
<dbReference type="Gene3D" id="3.30.70.1450">
    <property type="entry name" value="Regulator of K+ conductance, C-terminal domain"/>
    <property type="match status" value="1"/>
</dbReference>
<dbReference type="Pfam" id="PF02080">
    <property type="entry name" value="TrkA_C"/>
    <property type="match status" value="1"/>
</dbReference>
<comment type="caution">
    <text evidence="2">The sequence shown here is derived from an EMBL/GenBank/DDBJ whole genome shotgun (WGS) entry which is preliminary data.</text>
</comment>
<dbReference type="OrthoDB" id="5337496at2"/>
<dbReference type="SUPFAM" id="SSF116726">
    <property type="entry name" value="TrkA C-terminal domain-like"/>
    <property type="match status" value="1"/>
</dbReference>
<dbReference type="GO" id="GO:0008324">
    <property type="term" value="F:monoatomic cation transmembrane transporter activity"/>
    <property type="evidence" value="ECO:0007669"/>
    <property type="project" value="InterPro"/>
</dbReference>
<evidence type="ECO:0000313" key="2">
    <source>
        <dbReference type="EMBL" id="RXJ63146.1"/>
    </source>
</evidence>
<feature type="domain" description="RCK C-terminal" evidence="1">
    <location>
        <begin position="136"/>
        <end position="216"/>
    </location>
</feature>
<dbReference type="AlphaFoldDB" id="A0A4Q0XZJ9"/>
<organism evidence="2 3">
    <name type="scientific">Halarcobacter anaerophilus</name>
    <dbReference type="NCBI Taxonomy" id="877500"/>
    <lineage>
        <taxon>Bacteria</taxon>
        <taxon>Pseudomonadati</taxon>
        <taxon>Campylobacterota</taxon>
        <taxon>Epsilonproteobacteria</taxon>
        <taxon>Campylobacterales</taxon>
        <taxon>Arcobacteraceae</taxon>
        <taxon>Halarcobacter</taxon>
    </lineage>
</organism>
<dbReference type="STRING" id="877500.GCA_000935065_01586"/>
<evidence type="ECO:0000313" key="3">
    <source>
        <dbReference type="Proteomes" id="UP000290191"/>
    </source>
</evidence>
<dbReference type="EMBL" id="PDKO01000005">
    <property type="protein sequence ID" value="RXJ63146.1"/>
    <property type="molecule type" value="Genomic_DNA"/>
</dbReference>
<dbReference type="InterPro" id="IPR036721">
    <property type="entry name" value="RCK_C_sf"/>
</dbReference>
<dbReference type="Proteomes" id="UP000290191">
    <property type="component" value="Unassembled WGS sequence"/>
</dbReference>
<proteinExistence type="predicted"/>
<dbReference type="GO" id="GO:0006813">
    <property type="term" value="P:potassium ion transport"/>
    <property type="evidence" value="ECO:0007669"/>
    <property type="project" value="InterPro"/>
</dbReference>